<accession>A0A914PZM2</accession>
<keyword evidence="1" id="KW-1185">Reference proteome</keyword>
<proteinExistence type="predicted"/>
<name>A0A914PZM2_9BILA</name>
<dbReference type="Proteomes" id="UP000887578">
    <property type="component" value="Unplaced"/>
</dbReference>
<protein>
    <submittedName>
        <fullName evidence="2">Uncharacterized protein</fullName>
    </submittedName>
</protein>
<dbReference type="AlphaFoldDB" id="A0A914PZM2"/>
<organism evidence="1 2">
    <name type="scientific">Panagrolaimus davidi</name>
    <dbReference type="NCBI Taxonomy" id="227884"/>
    <lineage>
        <taxon>Eukaryota</taxon>
        <taxon>Metazoa</taxon>
        <taxon>Ecdysozoa</taxon>
        <taxon>Nematoda</taxon>
        <taxon>Chromadorea</taxon>
        <taxon>Rhabditida</taxon>
        <taxon>Tylenchina</taxon>
        <taxon>Panagrolaimomorpha</taxon>
        <taxon>Panagrolaimoidea</taxon>
        <taxon>Panagrolaimidae</taxon>
        <taxon>Panagrolaimus</taxon>
    </lineage>
</organism>
<sequence>MFFSIIESASNTQMTINSNDIRVIFGQVIEKFLNNRNTTQMIQERISKLIVFKNGGVAWDQYEFLSQTSTHELINSNDHRVNFVVKVTYFVFKNEADFQNALKNAEERK</sequence>
<evidence type="ECO:0000313" key="1">
    <source>
        <dbReference type="Proteomes" id="UP000887578"/>
    </source>
</evidence>
<dbReference type="WBParaSite" id="PDA_v2.g20343.t1">
    <property type="protein sequence ID" value="PDA_v2.g20343.t1"/>
    <property type="gene ID" value="PDA_v2.g20343"/>
</dbReference>
<reference evidence="2" key="1">
    <citation type="submission" date="2022-11" db="UniProtKB">
        <authorList>
            <consortium name="WormBaseParasite"/>
        </authorList>
    </citation>
    <scope>IDENTIFICATION</scope>
</reference>
<evidence type="ECO:0000313" key="2">
    <source>
        <dbReference type="WBParaSite" id="PDA_v2.g20343.t1"/>
    </source>
</evidence>